<evidence type="ECO:0000313" key="2">
    <source>
        <dbReference type="EMBL" id="ALU26924.1"/>
    </source>
</evidence>
<sequence>MDTLLYYFYYLSSHFESFSPVVRLTVFLTMLLGGVYIYSLLRIGAVAYRNKVEKQRYSKVKEKYEEPLYALLQTKENISSNQVLQSLGLENNELKNWEKACITDLLVNLIKKGNGVQH</sequence>
<protein>
    <submittedName>
        <fullName evidence="2">Uncharacterized protein</fullName>
    </submittedName>
</protein>
<dbReference type="RefSeq" id="WP_006259234.1">
    <property type="nucleotide sequence ID" value="NZ_CP182307.1"/>
</dbReference>
<proteinExistence type="predicted"/>
<accession>A0AAI8C6A4</accession>
<organism evidence="2 3">
    <name type="scientific">Myroides odoratimimus</name>
    <dbReference type="NCBI Taxonomy" id="76832"/>
    <lineage>
        <taxon>Bacteria</taxon>
        <taxon>Pseudomonadati</taxon>
        <taxon>Bacteroidota</taxon>
        <taxon>Flavobacteriia</taxon>
        <taxon>Flavobacteriales</taxon>
        <taxon>Flavobacteriaceae</taxon>
        <taxon>Myroides</taxon>
    </lineage>
</organism>
<dbReference type="Proteomes" id="UP000069030">
    <property type="component" value="Chromosome"/>
</dbReference>
<feature type="transmembrane region" description="Helical" evidence="1">
    <location>
        <begin position="20"/>
        <end position="41"/>
    </location>
</feature>
<keyword evidence="1" id="KW-0812">Transmembrane</keyword>
<keyword evidence="1" id="KW-0472">Membrane</keyword>
<reference evidence="2 3" key="1">
    <citation type="journal article" date="2016" name="J. Zhejiang Univ. Sci. B">
        <title>Antibiotic resistance mechanisms of Myroides sp.</title>
        <authorList>
            <person name="Hu S."/>
            <person name="Yuan S."/>
            <person name="Qu H."/>
            <person name="Jiang T."/>
            <person name="Zhou Y."/>
            <person name="Wang M."/>
            <person name="Ming D."/>
        </authorList>
    </citation>
    <scope>NUCLEOTIDE SEQUENCE [LARGE SCALE GENOMIC DNA]</scope>
    <source>
        <strain evidence="2 3">PR63039</strain>
    </source>
</reference>
<name>A0AAI8C6A4_9FLAO</name>
<dbReference type="AlphaFoldDB" id="A0AAI8C6A4"/>
<gene>
    <name evidence="2" type="ORF">AS202_12530</name>
</gene>
<evidence type="ECO:0000256" key="1">
    <source>
        <dbReference type="SAM" id="Phobius"/>
    </source>
</evidence>
<keyword evidence="1" id="KW-1133">Transmembrane helix</keyword>
<evidence type="ECO:0000313" key="3">
    <source>
        <dbReference type="Proteomes" id="UP000069030"/>
    </source>
</evidence>
<dbReference type="EMBL" id="CP013690">
    <property type="protein sequence ID" value="ALU26924.1"/>
    <property type="molecule type" value="Genomic_DNA"/>
</dbReference>
<dbReference type="KEGG" id="mod:AS202_12530"/>